<evidence type="ECO:0000313" key="1">
    <source>
        <dbReference type="EMBL" id="TKC43484.1"/>
    </source>
</evidence>
<protein>
    <submittedName>
        <fullName evidence="1">Uncharacterized protein</fullName>
    </submittedName>
</protein>
<dbReference type="InterPro" id="IPR012347">
    <property type="entry name" value="Ferritin-like"/>
</dbReference>
<organism evidence="1 2">
    <name type="scientific">Monodon monoceros</name>
    <name type="common">Narwhal</name>
    <name type="synonym">Ceratodon monodon</name>
    <dbReference type="NCBI Taxonomy" id="40151"/>
    <lineage>
        <taxon>Eukaryota</taxon>
        <taxon>Metazoa</taxon>
        <taxon>Chordata</taxon>
        <taxon>Craniata</taxon>
        <taxon>Vertebrata</taxon>
        <taxon>Euteleostomi</taxon>
        <taxon>Mammalia</taxon>
        <taxon>Eutheria</taxon>
        <taxon>Laurasiatheria</taxon>
        <taxon>Artiodactyla</taxon>
        <taxon>Whippomorpha</taxon>
        <taxon>Cetacea</taxon>
        <taxon>Odontoceti</taxon>
        <taxon>Monodontidae</taxon>
        <taxon>Monodon</taxon>
    </lineage>
</organism>
<dbReference type="Gene3D" id="1.20.1260.10">
    <property type="match status" value="1"/>
</dbReference>
<comment type="caution">
    <text evidence="1">The sequence shown here is derived from an EMBL/GenBank/DDBJ whole genome shotgun (WGS) entry which is preliminary data.</text>
</comment>
<gene>
    <name evidence="1" type="ORF">EI555_017407</name>
</gene>
<evidence type="ECO:0000313" key="2">
    <source>
        <dbReference type="Proteomes" id="UP000308365"/>
    </source>
</evidence>
<sequence length="763" mass="85220">FQYFSEQFIQIKYAFAATTGRIFKEHLQIASNVETSANPCIGAQHGKGIFYKMTYAKGNFSIERGPMYLPISFTKGYTAKDIECTFQKRSICHLNFAKGDVKKAVRKAVPGVTTRLTDMANAYLARTPHEYQLPVNKGWSAPHPLVMNFRQFRHETLWNLVAAFQLELHQEALTISQSVTTVISGKNSMEAEKVLCLDRIADLKTTDAYAILQLHGAALGVPQAFVLHRRAWGASRRDAVPAAPCALPRAGSDAAGGVAGDGAYRNVLPHLGARSQHAAPSRVPSPSGSLVLASVTPFAWKPVLVPFMPMEVLGRYFKLDAKCHPFNKVFEFFNQFVLPQNSHTRSSRMSSDMNLVISTGGGEIWWLQLHLCDFLESHCLDEEVKLIKKMSNHLTDLDRLVSPQAHVHAIYGDKRGTICKGSWGAIWGGAQGTGSGGLQGTDFRGLCCVDCRGPWGIEWEVVHVLDVDKDRLRFANASTIICNTGKRDHPMSLPDEFDGAKLHFTEMMIRRHMLIQEASNDKITDFRPSSYSVGSSVLSGFYASIVRNKSKTKPRETQEIFSSFILEKNKHSAINLLLRDINNLYDNSLPLHLSIDARLQDDHQNSEDDIKPSMATNKASKALGAILSPMEIEIKVKCGQCFRYRLGCLYFEDMVLFNLWSLITIALVVTQRKAVANRLFQLCSEKGLRRRHCGRTMHALRPRMRSTPARNSRFERSLLAVWAQRRKLEPSCSSVNFVCKQLEGDAAQGLSLDGDVEEHDGVD</sequence>
<reference evidence="2" key="1">
    <citation type="journal article" date="2019" name="IScience">
        <title>Narwhal Genome Reveals Long-Term Low Genetic Diversity despite Current Large Abundance Size.</title>
        <authorList>
            <person name="Westbury M.V."/>
            <person name="Petersen B."/>
            <person name="Garde E."/>
            <person name="Heide-Jorgensen M.P."/>
            <person name="Lorenzen E.D."/>
        </authorList>
    </citation>
    <scope>NUCLEOTIDE SEQUENCE [LARGE SCALE GENOMIC DNA]</scope>
</reference>
<dbReference type="InterPro" id="IPR009078">
    <property type="entry name" value="Ferritin-like_SF"/>
</dbReference>
<feature type="non-terminal residue" evidence="1">
    <location>
        <position position="763"/>
    </location>
</feature>
<dbReference type="Proteomes" id="UP000308365">
    <property type="component" value="Unassembled WGS sequence"/>
</dbReference>
<accession>A0A4U1F2S2</accession>
<dbReference type="AlphaFoldDB" id="A0A4U1F2S2"/>
<dbReference type="EMBL" id="RWIC01000463">
    <property type="protein sequence ID" value="TKC43484.1"/>
    <property type="molecule type" value="Genomic_DNA"/>
</dbReference>
<dbReference type="SUPFAM" id="SSF47240">
    <property type="entry name" value="Ferritin-like"/>
    <property type="match status" value="1"/>
</dbReference>
<proteinExistence type="predicted"/>
<name>A0A4U1F2S2_MONMO</name>
<feature type="non-terminal residue" evidence="1">
    <location>
        <position position="1"/>
    </location>
</feature>